<feature type="region of interest" description="Disordered" evidence="1">
    <location>
        <begin position="52"/>
        <end position="88"/>
    </location>
</feature>
<comment type="caution">
    <text evidence="2">The sequence shown here is derived from an EMBL/GenBank/DDBJ whole genome shotgun (WGS) entry which is preliminary data.</text>
</comment>
<dbReference type="AlphaFoldDB" id="A0A699VIM9"/>
<name>A0A699VIM9_TANCI</name>
<accession>A0A699VIM9</accession>
<evidence type="ECO:0000313" key="2">
    <source>
        <dbReference type="EMBL" id="GFD33121.1"/>
    </source>
</evidence>
<feature type="non-terminal residue" evidence="2">
    <location>
        <position position="1"/>
    </location>
</feature>
<evidence type="ECO:0000256" key="1">
    <source>
        <dbReference type="SAM" id="MobiDB-lite"/>
    </source>
</evidence>
<gene>
    <name evidence="2" type="ORF">Tci_905090</name>
</gene>
<dbReference type="EMBL" id="BKCJ011431722">
    <property type="protein sequence ID" value="GFD33121.1"/>
    <property type="molecule type" value="Genomic_DNA"/>
</dbReference>
<feature type="non-terminal residue" evidence="2">
    <location>
        <position position="88"/>
    </location>
</feature>
<reference evidence="2" key="1">
    <citation type="journal article" date="2019" name="Sci. Rep.">
        <title>Draft genome of Tanacetum cinerariifolium, the natural source of mosquito coil.</title>
        <authorList>
            <person name="Yamashiro T."/>
            <person name="Shiraishi A."/>
            <person name="Satake H."/>
            <person name="Nakayama K."/>
        </authorList>
    </citation>
    <scope>NUCLEOTIDE SEQUENCE</scope>
</reference>
<organism evidence="2">
    <name type="scientific">Tanacetum cinerariifolium</name>
    <name type="common">Dalmatian daisy</name>
    <name type="synonym">Chrysanthemum cinerariifolium</name>
    <dbReference type="NCBI Taxonomy" id="118510"/>
    <lineage>
        <taxon>Eukaryota</taxon>
        <taxon>Viridiplantae</taxon>
        <taxon>Streptophyta</taxon>
        <taxon>Embryophyta</taxon>
        <taxon>Tracheophyta</taxon>
        <taxon>Spermatophyta</taxon>
        <taxon>Magnoliopsida</taxon>
        <taxon>eudicotyledons</taxon>
        <taxon>Gunneridae</taxon>
        <taxon>Pentapetalae</taxon>
        <taxon>asterids</taxon>
        <taxon>campanulids</taxon>
        <taxon>Asterales</taxon>
        <taxon>Asteraceae</taxon>
        <taxon>Asteroideae</taxon>
        <taxon>Anthemideae</taxon>
        <taxon>Anthemidinae</taxon>
        <taxon>Tanacetum</taxon>
    </lineage>
</organism>
<protein>
    <submittedName>
        <fullName evidence="2">Uncharacterized protein</fullName>
    </submittedName>
</protein>
<sequence>TLSTDDNIISDDPDTALELGKSISKTESKEAEAARQVYAKIPDDSIVISATLKQESKYSEELKLDDEEKDDEEGNADDEDDETESDED</sequence>
<feature type="compositionally biased region" description="Acidic residues" evidence="1">
    <location>
        <begin position="63"/>
        <end position="88"/>
    </location>
</feature>
<proteinExistence type="predicted"/>